<keyword evidence="7" id="KW-0418">Kinase</keyword>
<evidence type="ECO:0000256" key="3">
    <source>
        <dbReference type="PROSITE-ProRule" id="PRU10141"/>
    </source>
</evidence>
<dbReference type="Pfam" id="PF00069">
    <property type="entry name" value="Pkinase"/>
    <property type="match status" value="1"/>
</dbReference>
<dbReference type="InterPro" id="IPR011990">
    <property type="entry name" value="TPR-like_helical_dom_sf"/>
</dbReference>
<dbReference type="Gene3D" id="1.10.10.10">
    <property type="entry name" value="Winged helix-like DNA-binding domain superfamily/Winged helix DNA-binding domain"/>
    <property type="match status" value="1"/>
</dbReference>
<dbReference type="PANTHER" id="PTHR47691">
    <property type="entry name" value="REGULATOR-RELATED"/>
    <property type="match status" value="1"/>
</dbReference>
<keyword evidence="7" id="KW-0723">Serine/threonine-protein kinase</keyword>
<keyword evidence="2 3" id="KW-0067">ATP-binding</keyword>
<protein>
    <submittedName>
        <fullName evidence="7">Non-specific serine/threonine protein kinase</fullName>
    </submittedName>
</protein>
<accession>A0A1H5ELH9</accession>
<dbReference type="GO" id="GO:0006355">
    <property type="term" value="P:regulation of DNA-templated transcription"/>
    <property type="evidence" value="ECO:0007669"/>
    <property type="project" value="InterPro"/>
</dbReference>
<dbReference type="InterPro" id="IPR000792">
    <property type="entry name" value="Tscrpt_reg_LuxR_C"/>
</dbReference>
<name>A0A1H5ELH9_9NOCA</name>
<dbReference type="SUPFAM" id="SSF52540">
    <property type="entry name" value="P-loop containing nucleoside triphosphate hydrolases"/>
    <property type="match status" value="1"/>
</dbReference>
<dbReference type="PROSITE" id="PS00107">
    <property type="entry name" value="PROTEIN_KINASE_ATP"/>
    <property type="match status" value="1"/>
</dbReference>
<dbReference type="Proteomes" id="UP000183561">
    <property type="component" value="Unassembled WGS sequence"/>
</dbReference>
<keyword evidence="8" id="KW-1185">Reference proteome</keyword>
<dbReference type="RefSeq" id="WP_074933982.1">
    <property type="nucleotide sequence ID" value="NZ_FNSV01000006.1"/>
</dbReference>
<dbReference type="SUPFAM" id="SSF46894">
    <property type="entry name" value="C-terminal effector domain of the bipartite response regulators"/>
    <property type="match status" value="1"/>
</dbReference>
<dbReference type="PROSITE" id="PS50043">
    <property type="entry name" value="HTH_LUXR_2"/>
    <property type="match status" value="1"/>
</dbReference>
<evidence type="ECO:0000259" key="5">
    <source>
        <dbReference type="PROSITE" id="PS50011"/>
    </source>
</evidence>
<dbReference type="InterPro" id="IPR011009">
    <property type="entry name" value="Kinase-like_dom_sf"/>
</dbReference>
<feature type="region of interest" description="Disordered" evidence="4">
    <location>
        <begin position="301"/>
        <end position="333"/>
    </location>
</feature>
<dbReference type="AlphaFoldDB" id="A0A1H5ELH9"/>
<dbReference type="GO" id="GO:0005524">
    <property type="term" value="F:ATP binding"/>
    <property type="evidence" value="ECO:0007669"/>
    <property type="project" value="UniProtKB-UniRule"/>
</dbReference>
<dbReference type="SUPFAM" id="SSF56112">
    <property type="entry name" value="Protein kinase-like (PK-like)"/>
    <property type="match status" value="1"/>
</dbReference>
<dbReference type="EMBL" id="FNSV01000006">
    <property type="protein sequence ID" value="SED91982.1"/>
    <property type="molecule type" value="Genomic_DNA"/>
</dbReference>
<dbReference type="GO" id="GO:0003677">
    <property type="term" value="F:DNA binding"/>
    <property type="evidence" value="ECO:0007669"/>
    <property type="project" value="InterPro"/>
</dbReference>
<dbReference type="Gene3D" id="3.40.50.300">
    <property type="entry name" value="P-loop containing nucleotide triphosphate hydrolases"/>
    <property type="match status" value="1"/>
</dbReference>
<feature type="region of interest" description="Disordered" evidence="4">
    <location>
        <begin position="1"/>
        <end position="23"/>
    </location>
</feature>
<dbReference type="CDD" id="cd14014">
    <property type="entry name" value="STKc_PknB_like"/>
    <property type="match status" value="1"/>
</dbReference>
<evidence type="ECO:0000256" key="2">
    <source>
        <dbReference type="ARBA" id="ARBA00022840"/>
    </source>
</evidence>
<dbReference type="InterPro" id="IPR036388">
    <property type="entry name" value="WH-like_DNA-bd_sf"/>
</dbReference>
<evidence type="ECO:0000256" key="1">
    <source>
        <dbReference type="ARBA" id="ARBA00022741"/>
    </source>
</evidence>
<dbReference type="InterPro" id="IPR017441">
    <property type="entry name" value="Protein_kinase_ATP_BS"/>
</dbReference>
<evidence type="ECO:0000313" key="8">
    <source>
        <dbReference type="Proteomes" id="UP000183561"/>
    </source>
</evidence>
<keyword evidence="1 3" id="KW-0547">Nucleotide-binding</keyword>
<dbReference type="PANTHER" id="PTHR47691:SF3">
    <property type="entry name" value="HTH-TYPE TRANSCRIPTIONAL REGULATOR RV0890C-RELATED"/>
    <property type="match status" value="1"/>
</dbReference>
<dbReference type="SUPFAM" id="SSF48452">
    <property type="entry name" value="TPR-like"/>
    <property type="match status" value="1"/>
</dbReference>
<dbReference type="InterPro" id="IPR000719">
    <property type="entry name" value="Prot_kinase_dom"/>
</dbReference>
<feature type="binding site" evidence="3">
    <location>
        <position position="55"/>
    </location>
    <ligand>
        <name>ATP</name>
        <dbReference type="ChEBI" id="CHEBI:30616"/>
    </ligand>
</feature>
<feature type="domain" description="HTH luxR-type" evidence="6">
    <location>
        <begin position="1028"/>
        <end position="1093"/>
    </location>
</feature>
<dbReference type="Pfam" id="PF00196">
    <property type="entry name" value="GerE"/>
    <property type="match status" value="1"/>
</dbReference>
<sequence>MGEGDSLDTQRYPPPSPAGELAGVGFDDAQEIGRGGFGVVYRCTQADLDRTVAVKVLTVELDEESRARFLREQRAMGRLTGHPNIVHILQVGATTSGRPYIVMPYHSHDSLDARIRRQGPLPMDEALGLGVKLAGAIETVHRLGILHRDLKPANILFNEYGEPELADFGIAHISGGFETATGAVTGSPAYTAPEVLAGDPPGPAADIYALGATLFSAFTGHAAFERRSGEQVVAQFLRITTQPVPDLAEHGIPDDVAATIARAMSRALDQRPVTAADFGEELQRLQRRHGFPVDEMALPVEADTGMDDEVSGPGRTSHGRRRSTSPPTRDATGCLPLDLTSFVGRRRELIEAKNLLTRSRLVTLTGIGGVGKTRLAIQVATRVQHEYTNGVRLVELGDLRDESWLVDAVAGAVEVRDHSARPLREVLVKHLAALELLLVLDNCEHMVSAVAELASALLRTCPRLRILATSREPLGLGGEVVLRVPPLPVPAPEAERWPSLRALVRYDAVALFAERGAAVVPEFALTEDNTVTVARICHRLDGLPLPIELAAARLRVMSPEQILDRLTDRYTLLTRGSRDVPTRQQTLRWCIDWSFELCTADEQLMWRRLAVFAGTFDLAAAEQVCGADLSSDEILDSVTSLLEKSILIREESGPVVRFRLLETLREYGYEKLEQTGEDLPLRRHHRDWCERLALDAEAEWISAHQLDWITRLNRELPNLRAALEFCVDDDPTAGLRIAGALYVFWASQSLFSEGRRWCNQLLARQSGTPTLEGVKTLYGAIVMASVQGDLRTAAGLVEVGRTLAAQTNEALLRALIDAADGTLALHSGDLPNACSHLQAALTEFGGRGERTLEVGTLYPLGLAFGLSGLTRQAVDCHERVLAMTEEYGEKMFRSLSLWALAIAVWRQHDSDRAAQLIEESLNLARQVHSPRVATSCLEALAWITGDLGSLSRATVLMGAAEGVARSIGSTAVIHSNLSVYHQECEQNAQRELGSRAFAAAYRHGQVLGFDAAIAYALHEQPPGASAPATGMSIPLTKRERQVTTLIAEGLTNREIAERLVISPRTAQGHVEHILSKLGFTSRTQVASWAVEQDPNIIAGQ</sequence>
<keyword evidence="7" id="KW-0808">Transferase</keyword>
<dbReference type="GO" id="GO:0004674">
    <property type="term" value="F:protein serine/threonine kinase activity"/>
    <property type="evidence" value="ECO:0007669"/>
    <property type="project" value="UniProtKB-KW"/>
</dbReference>
<dbReference type="PROSITE" id="PS00108">
    <property type="entry name" value="PROTEIN_KINASE_ST"/>
    <property type="match status" value="1"/>
</dbReference>
<dbReference type="PRINTS" id="PR00038">
    <property type="entry name" value="HTHLUXR"/>
</dbReference>
<dbReference type="SMART" id="SM00421">
    <property type="entry name" value="HTH_LUXR"/>
    <property type="match status" value="1"/>
</dbReference>
<organism evidence="7 8">
    <name type="scientific">Rhodococcus koreensis</name>
    <dbReference type="NCBI Taxonomy" id="99653"/>
    <lineage>
        <taxon>Bacteria</taxon>
        <taxon>Bacillati</taxon>
        <taxon>Actinomycetota</taxon>
        <taxon>Actinomycetes</taxon>
        <taxon>Mycobacteriales</taxon>
        <taxon>Nocardiaceae</taxon>
        <taxon>Rhodococcus</taxon>
    </lineage>
</organism>
<reference evidence="8" key="1">
    <citation type="submission" date="2016-10" db="EMBL/GenBank/DDBJ databases">
        <authorList>
            <person name="Varghese N."/>
            <person name="Submissions S."/>
        </authorList>
    </citation>
    <scope>NUCLEOTIDE SEQUENCE [LARGE SCALE GENOMIC DNA]</scope>
    <source>
        <strain evidence="8">DSM 44498</strain>
    </source>
</reference>
<dbReference type="Gene3D" id="1.10.510.10">
    <property type="entry name" value="Transferase(Phosphotransferase) domain 1"/>
    <property type="match status" value="1"/>
</dbReference>
<dbReference type="Gene3D" id="3.30.200.20">
    <property type="entry name" value="Phosphorylase Kinase, domain 1"/>
    <property type="match status" value="1"/>
</dbReference>
<dbReference type="OrthoDB" id="136365at2"/>
<proteinExistence type="predicted"/>
<dbReference type="PROSITE" id="PS50011">
    <property type="entry name" value="PROTEIN_KINASE_DOM"/>
    <property type="match status" value="1"/>
</dbReference>
<gene>
    <name evidence="7" type="ORF">SAMN04490239_9266</name>
</gene>
<feature type="domain" description="Protein kinase" evidence="5">
    <location>
        <begin position="26"/>
        <end position="292"/>
    </location>
</feature>
<dbReference type="InterPro" id="IPR027417">
    <property type="entry name" value="P-loop_NTPase"/>
</dbReference>
<dbReference type="Gene3D" id="1.25.40.10">
    <property type="entry name" value="Tetratricopeptide repeat domain"/>
    <property type="match status" value="1"/>
</dbReference>
<dbReference type="InterPro" id="IPR016032">
    <property type="entry name" value="Sig_transdc_resp-reg_C-effctor"/>
</dbReference>
<dbReference type="InterPro" id="IPR008271">
    <property type="entry name" value="Ser/Thr_kinase_AS"/>
</dbReference>
<evidence type="ECO:0000259" key="6">
    <source>
        <dbReference type="PROSITE" id="PS50043"/>
    </source>
</evidence>
<dbReference type="PRINTS" id="PR00364">
    <property type="entry name" value="DISEASERSIST"/>
</dbReference>
<dbReference type="SMART" id="SM00220">
    <property type="entry name" value="S_TKc"/>
    <property type="match status" value="1"/>
</dbReference>
<evidence type="ECO:0000256" key="4">
    <source>
        <dbReference type="SAM" id="MobiDB-lite"/>
    </source>
</evidence>
<dbReference type="CDD" id="cd06170">
    <property type="entry name" value="LuxR_C_like"/>
    <property type="match status" value="1"/>
</dbReference>
<evidence type="ECO:0000313" key="7">
    <source>
        <dbReference type="EMBL" id="SED91982.1"/>
    </source>
</evidence>